<name>A0A9E2P2I9_9BACT</name>
<gene>
    <name evidence="2" type="ORF">H9789_13770</name>
</gene>
<dbReference type="AlphaFoldDB" id="A0A9E2P2I9"/>
<evidence type="ECO:0000313" key="2">
    <source>
        <dbReference type="EMBL" id="MBU3854853.1"/>
    </source>
</evidence>
<evidence type="ECO:0000256" key="1">
    <source>
        <dbReference type="SAM" id="Phobius"/>
    </source>
</evidence>
<evidence type="ECO:0000313" key="3">
    <source>
        <dbReference type="Proteomes" id="UP000823865"/>
    </source>
</evidence>
<sequence length="156" mass="17957">MHSTGSPLFCFPPAQTRQTMVKKYVIFIYFLAMLVLLAMAVTSCRSVRYVPVETVKHDSVYFNKVVRDSIHVKDSVLVIVKGDTVIEFRYKYVYRDKAKTDTLYVNRTDTIRVPYPVEARLTKWQQFKMEAGGYAIALAVILVIAVAGYFVMKIRK</sequence>
<reference evidence="2" key="1">
    <citation type="journal article" date="2021" name="PeerJ">
        <title>Extensive microbial diversity within the chicken gut microbiome revealed by metagenomics and culture.</title>
        <authorList>
            <person name="Gilroy R."/>
            <person name="Ravi A."/>
            <person name="Getino M."/>
            <person name="Pursley I."/>
            <person name="Horton D.L."/>
            <person name="Alikhan N.F."/>
            <person name="Baker D."/>
            <person name="Gharbi K."/>
            <person name="Hall N."/>
            <person name="Watson M."/>
            <person name="Adriaenssens E.M."/>
            <person name="Foster-Nyarko E."/>
            <person name="Jarju S."/>
            <person name="Secka A."/>
            <person name="Antonio M."/>
            <person name="Oren A."/>
            <person name="Chaudhuri R.R."/>
            <person name="La Ragione R."/>
            <person name="Hildebrand F."/>
            <person name="Pallen M.J."/>
        </authorList>
    </citation>
    <scope>NUCLEOTIDE SEQUENCE</scope>
    <source>
        <strain evidence="2">G3-2149</strain>
    </source>
</reference>
<keyword evidence="1" id="KW-0472">Membrane</keyword>
<protein>
    <submittedName>
        <fullName evidence="2">Uncharacterized protein</fullName>
    </submittedName>
</protein>
<reference evidence="2" key="2">
    <citation type="submission" date="2021-04" db="EMBL/GenBank/DDBJ databases">
        <authorList>
            <person name="Gilroy R."/>
        </authorList>
    </citation>
    <scope>NUCLEOTIDE SEQUENCE</scope>
    <source>
        <strain evidence="2">G3-2149</strain>
    </source>
</reference>
<proteinExistence type="predicted"/>
<dbReference type="EMBL" id="JAHLFU010000292">
    <property type="protein sequence ID" value="MBU3854853.1"/>
    <property type="molecule type" value="Genomic_DNA"/>
</dbReference>
<keyword evidence="1" id="KW-0812">Transmembrane</keyword>
<accession>A0A9E2P2I9</accession>
<comment type="caution">
    <text evidence="2">The sequence shown here is derived from an EMBL/GenBank/DDBJ whole genome shotgun (WGS) entry which is preliminary data.</text>
</comment>
<feature type="transmembrane region" description="Helical" evidence="1">
    <location>
        <begin position="24"/>
        <end position="42"/>
    </location>
</feature>
<organism evidence="2 3">
    <name type="scientific">Candidatus Paraprevotella stercoravium</name>
    <dbReference type="NCBI Taxonomy" id="2838725"/>
    <lineage>
        <taxon>Bacteria</taxon>
        <taxon>Pseudomonadati</taxon>
        <taxon>Bacteroidota</taxon>
        <taxon>Bacteroidia</taxon>
        <taxon>Bacteroidales</taxon>
        <taxon>Prevotellaceae</taxon>
        <taxon>Paraprevotella</taxon>
    </lineage>
</organism>
<dbReference type="Proteomes" id="UP000823865">
    <property type="component" value="Unassembled WGS sequence"/>
</dbReference>
<feature type="transmembrane region" description="Helical" evidence="1">
    <location>
        <begin position="131"/>
        <end position="152"/>
    </location>
</feature>
<keyword evidence="1" id="KW-1133">Transmembrane helix</keyword>